<dbReference type="PANTHER" id="PTHR48202:SF1">
    <property type="entry name" value="ALPHA_BETA-HYDROLASES SUPERFAMILY PROTEIN"/>
    <property type="match status" value="1"/>
</dbReference>
<feature type="region of interest" description="Disordered" evidence="1">
    <location>
        <begin position="191"/>
        <end position="238"/>
    </location>
</feature>
<dbReference type="EMBL" id="BSDZ01000079">
    <property type="protein sequence ID" value="GLI68116.1"/>
    <property type="molecule type" value="Genomic_DNA"/>
</dbReference>
<dbReference type="PANTHER" id="PTHR48202">
    <property type="entry name" value="ALPHA/BETA-HYDROLASES SUPERFAMILY PROTEIN"/>
    <property type="match status" value="1"/>
</dbReference>
<feature type="region of interest" description="Disordered" evidence="1">
    <location>
        <begin position="831"/>
        <end position="917"/>
    </location>
</feature>
<evidence type="ECO:0000256" key="1">
    <source>
        <dbReference type="SAM" id="MobiDB-lite"/>
    </source>
</evidence>
<sequence length="1747" mass="176693">MALSRSAVRTARHRRWLWALTACAGATGLVIIEEQLQNSAREHGQTTSEFAKRCVTEAASNVKKTTGVARALLRTAMSSALGAMQQRNFDPGSFRADLVATMADLAADTPTRRHLVSLGGGYFLDWLLRLAYPHLPVPSCGRDSVGDSRSSLACGSTPAERDRSTGAVCGTIMGASSSGAFDLVLRPGAGAGDGAGAGPQGGSRHDESRKEGELALDETPDGEAWLSSSGGASASPVAARLRREAERALEGILEDGLAAGALLDRPGAVPLLLRAVAQGRASRVVAEALAGRAAEARAASEAMTADLRDVMEALRGSSAGGGGLSGGGLALQCTAAGLLTAWAAGSSANRAKLTGLGLPEVLAEVATAVSGMSSRAAVGLQWQLLRLARVMAEHSSSSDSHHLAACILPLLYTAADAAAAEDAAMASYAVDTLAAAVRHGGAPVAEVVANSTMPHLLWQLAEGLGAHRVPLLDGGKEAALAARGVAADGKGEGKKQAAGAAQAGAAQAAKPKASRGWLWGRSGSPSGSRPTASTEAAVSSTASAGTGASGGVHPSASVKSQTVMQVKDPTVAASVAAAVAELACSALLPEAQVPRWRDWLLDVLCADGFDRGTSVTGTGTKSAIAAARPVAALRGASLPSGQSVGATTAPLRELHGEGLLVLATANGSCNSSRSSNRSQDNSQSKGGQVQLLPSWLTLPERGRKQACAEAVSSSGSGSGSGSSTAAAIPPDIHQDQVLGTTDGHEGMRTLRFSVVSALSALSHMPGNHGLQAAHYWLSRLLSELAARTLPYTSLVYLEGPRAPQDLIHAVPVLPSYVKSVADALERAADAVADDSPSLPPHLEFDLAGSGLVGRPTHGTEPRRTGGDRSSSSSSSSIHTGSTRRGVAGVSGAGSGTGAGTSQHQHQQQQHQRRSQHELDVAAYRQAAHVVDVVVAERKAADALEALCAVVAPDLDKQRWLLHRGVLPLMHRLTRTADDPRVVLQEQGQPGAEKVEQEVAMEDIGAAAAVAEAEVATKHAQAPVPAVVSEILSDHEGGPSLCLQRQVARMLALLALLPDAQDGLGVAAPDNHPAAGTGRADGGIGSGWLSWLRHAACSSDCRLSSNATRALLHLAALEVNAVAVMSAANTVANTAGSAAHGLRTAAAPVTAAAAAVVVPPPVFLDGIHLLNPGAQHHWALVRQATADVAAVTLEERSATVAAEASINHVSETDAVGGDARTHGSALPTGPDAPGAAVVAMNVATNLASNAPAVVPHNLSHVGVGVGVGVAVGGDVAGANIASMRCRASGDGGGALLVPVDTAPVSSVSASLLGALWFVASWPLSLLGTTALAWSGLLTSYGGEAPGTSPPLLPAGAAATPSGALPPGSYTDAAAMLHPGPTGGGGGTSEPQLPSVIADGNVALTTQGAPTSSDVSTLLAAGVQRLVTWAGAGSVAGGISGPASALQPGLMRYPDLTSNSTDQTVLTESGAGAAATDPALPLVDVVFVHGIRGGPFITWRKAGVMTRGSAASHMERSACWPSAWLAEEVPGARLLSVEYLAPVSAWEGESLPLEDNVSRVMAQLAAAGVGTGQRPVVFVAHSMGGLLVKEMLARSMDQAAEGGPHAALAPSIRGIVFFGTPHFGNGLAAMGWRLRHVPGALPAPSLARLTPGPHLLSLNDRLRELHDSQGGALRLVSLLEGQPTQLSGVIPRILIVAPDSAYPGFGASITLPENDHIDCCKPASQAAPAYLVVRDLVLHAIRVAVPGGG</sequence>
<feature type="region of interest" description="Disordered" evidence="1">
    <location>
        <begin position="1367"/>
        <end position="1391"/>
    </location>
</feature>
<feature type="compositionally biased region" description="Low complexity" evidence="1">
    <location>
        <begin position="496"/>
        <end position="546"/>
    </location>
</feature>
<evidence type="ECO:0000313" key="2">
    <source>
        <dbReference type="EMBL" id="GLI68116.1"/>
    </source>
</evidence>
<feature type="compositionally biased region" description="Low complexity" evidence="1">
    <location>
        <begin position="227"/>
        <end position="238"/>
    </location>
</feature>
<dbReference type="Gene3D" id="3.40.50.1820">
    <property type="entry name" value="alpha/beta hydrolase"/>
    <property type="match status" value="1"/>
</dbReference>
<feature type="region of interest" description="Disordered" evidence="1">
    <location>
        <begin position="490"/>
        <end position="557"/>
    </location>
</feature>
<feature type="compositionally biased region" description="Low complexity" evidence="1">
    <location>
        <begin position="899"/>
        <end position="909"/>
    </location>
</feature>
<feature type="compositionally biased region" description="Low complexity" evidence="1">
    <location>
        <begin position="867"/>
        <end position="887"/>
    </location>
</feature>
<feature type="compositionally biased region" description="Low complexity" evidence="1">
    <location>
        <begin position="670"/>
        <end position="684"/>
    </location>
</feature>
<gene>
    <name evidence="2" type="ORF">VaNZ11_012443</name>
</gene>
<dbReference type="SUPFAM" id="SSF53474">
    <property type="entry name" value="alpha/beta-Hydrolases"/>
    <property type="match status" value="1"/>
</dbReference>
<keyword evidence="3" id="KW-1185">Reference proteome</keyword>
<feature type="region of interest" description="Disordered" evidence="1">
    <location>
        <begin position="141"/>
        <end position="164"/>
    </location>
</feature>
<reference evidence="2 3" key="1">
    <citation type="journal article" date="2023" name="IScience">
        <title>Expanded male sex-determining region conserved during the evolution of homothallism in the green alga Volvox.</title>
        <authorList>
            <person name="Yamamoto K."/>
            <person name="Matsuzaki R."/>
            <person name="Mahakham W."/>
            <person name="Heman W."/>
            <person name="Sekimoto H."/>
            <person name="Kawachi M."/>
            <person name="Minakuchi Y."/>
            <person name="Toyoda A."/>
            <person name="Nozaki H."/>
        </authorList>
    </citation>
    <scope>NUCLEOTIDE SEQUENCE [LARGE SCALE GENOMIC DNA]</scope>
    <source>
        <strain evidence="2 3">NIES-4468</strain>
    </source>
</reference>
<feature type="compositionally biased region" description="Gly residues" evidence="1">
    <location>
        <begin position="888"/>
        <end position="898"/>
    </location>
</feature>
<dbReference type="InterPro" id="IPR029058">
    <property type="entry name" value="AB_hydrolase_fold"/>
</dbReference>
<evidence type="ECO:0008006" key="4">
    <source>
        <dbReference type="Google" id="ProtNLM"/>
    </source>
</evidence>
<name>A0ABQ5SE05_9CHLO</name>
<dbReference type="Proteomes" id="UP001165090">
    <property type="component" value="Unassembled WGS sequence"/>
</dbReference>
<feature type="compositionally biased region" description="Basic and acidic residues" evidence="1">
    <location>
        <begin position="857"/>
        <end position="866"/>
    </location>
</feature>
<feature type="compositionally biased region" description="Basic and acidic residues" evidence="1">
    <location>
        <begin position="203"/>
        <end position="213"/>
    </location>
</feature>
<feature type="compositionally biased region" description="Gly residues" evidence="1">
    <location>
        <begin position="191"/>
        <end position="201"/>
    </location>
</feature>
<feature type="region of interest" description="Disordered" evidence="1">
    <location>
        <begin position="706"/>
        <end position="743"/>
    </location>
</feature>
<comment type="caution">
    <text evidence="2">The sequence shown here is derived from an EMBL/GenBank/DDBJ whole genome shotgun (WGS) entry which is preliminary data.</text>
</comment>
<protein>
    <recommendedName>
        <fullName evidence="4">GPI inositol-deacylase</fullName>
    </recommendedName>
</protein>
<evidence type="ECO:0000313" key="3">
    <source>
        <dbReference type="Proteomes" id="UP001165090"/>
    </source>
</evidence>
<proteinExistence type="predicted"/>
<accession>A0ABQ5SE05</accession>
<organism evidence="2 3">
    <name type="scientific">Volvox africanus</name>
    <dbReference type="NCBI Taxonomy" id="51714"/>
    <lineage>
        <taxon>Eukaryota</taxon>
        <taxon>Viridiplantae</taxon>
        <taxon>Chlorophyta</taxon>
        <taxon>core chlorophytes</taxon>
        <taxon>Chlorophyceae</taxon>
        <taxon>CS clade</taxon>
        <taxon>Chlamydomonadales</taxon>
        <taxon>Volvocaceae</taxon>
        <taxon>Volvox</taxon>
    </lineage>
</organism>
<feature type="region of interest" description="Disordered" evidence="1">
    <location>
        <begin position="670"/>
        <end position="690"/>
    </location>
</feature>